<organism evidence="7 8">
    <name type="scientific">Nonomuraea purpurea</name>
    <dbReference type="NCBI Taxonomy" id="1849276"/>
    <lineage>
        <taxon>Bacteria</taxon>
        <taxon>Bacillati</taxon>
        <taxon>Actinomycetota</taxon>
        <taxon>Actinomycetes</taxon>
        <taxon>Streptosporangiales</taxon>
        <taxon>Streptosporangiaceae</taxon>
        <taxon>Nonomuraea</taxon>
    </lineage>
</organism>
<evidence type="ECO:0000256" key="1">
    <source>
        <dbReference type="ARBA" id="ARBA00012513"/>
    </source>
</evidence>
<feature type="domain" description="Protein kinase" evidence="6">
    <location>
        <begin position="14"/>
        <end position="277"/>
    </location>
</feature>
<dbReference type="InterPro" id="IPR011009">
    <property type="entry name" value="Kinase-like_dom_sf"/>
</dbReference>
<evidence type="ECO:0000313" key="8">
    <source>
        <dbReference type="Proteomes" id="UP001595851"/>
    </source>
</evidence>
<evidence type="ECO:0000256" key="4">
    <source>
        <dbReference type="ARBA" id="ARBA00022777"/>
    </source>
</evidence>
<dbReference type="GO" id="GO:0004674">
    <property type="term" value="F:protein serine/threonine kinase activity"/>
    <property type="evidence" value="ECO:0007669"/>
    <property type="project" value="UniProtKB-EC"/>
</dbReference>
<keyword evidence="2 7" id="KW-0808">Transferase</keyword>
<protein>
    <recommendedName>
        <fullName evidence="1">non-specific serine/threonine protein kinase</fullName>
        <ecNumber evidence="1">2.7.11.1</ecNumber>
    </recommendedName>
</protein>
<keyword evidence="4 7" id="KW-0418">Kinase</keyword>
<dbReference type="InterPro" id="IPR050660">
    <property type="entry name" value="NEK_Ser/Thr_kinase"/>
</dbReference>
<dbReference type="Gene3D" id="1.10.510.10">
    <property type="entry name" value="Transferase(Phosphotransferase) domain 1"/>
    <property type="match status" value="1"/>
</dbReference>
<dbReference type="PROSITE" id="PS00109">
    <property type="entry name" value="PROTEIN_KINASE_TYR"/>
    <property type="match status" value="1"/>
</dbReference>
<evidence type="ECO:0000256" key="5">
    <source>
        <dbReference type="ARBA" id="ARBA00022840"/>
    </source>
</evidence>
<dbReference type="InterPro" id="IPR000719">
    <property type="entry name" value="Prot_kinase_dom"/>
</dbReference>
<keyword evidence="5" id="KW-0067">ATP-binding</keyword>
<dbReference type="PROSITE" id="PS50011">
    <property type="entry name" value="PROTEIN_KINASE_DOM"/>
    <property type="match status" value="1"/>
</dbReference>
<dbReference type="RefSeq" id="WP_379530004.1">
    <property type="nucleotide sequence ID" value="NZ_JBHSBI010000011.1"/>
</dbReference>
<dbReference type="PANTHER" id="PTHR43671">
    <property type="entry name" value="SERINE/THREONINE-PROTEIN KINASE NEK"/>
    <property type="match status" value="1"/>
</dbReference>
<accession>A0ABV8GA67</accession>
<keyword evidence="3" id="KW-0547">Nucleotide-binding</keyword>
<dbReference type="InterPro" id="IPR008266">
    <property type="entry name" value="Tyr_kinase_AS"/>
</dbReference>
<dbReference type="EMBL" id="JBHSBI010000011">
    <property type="protein sequence ID" value="MFC4009979.1"/>
    <property type="molecule type" value="Genomic_DNA"/>
</dbReference>
<dbReference type="CDD" id="cd14014">
    <property type="entry name" value="STKc_PknB_like"/>
    <property type="match status" value="1"/>
</dbReference>
<evidence type="ECO:0000256" key="2">
    <source>
        <dbReference type="ARBA" id="ARBA00022679"/>
    </source>
</evidence>
<keyword evidence="8" id="KW-1185">Reference proteome</keyword>
<evidence type="ECO:0000256" key="3">
    <source>
        <dbReference type="ARBA" id="ARBA00022741"/>
    </source>
</evidence>
<dbReference type="SUPFAM" id="SSF56112">
    <property type="entry name" value="Protein kinase-like (PK-like)"/>
    <property type="match status" value="1"/>
</dbReference>
<dbReference type="Pfam" id="PF00069">
    <property type="entry name" value="Pkinase"/>
    <property type="match status" value="1"/>
</dbReference>
<dbReference type="EC" id="2.7.11.1" evidence="1"/>
<dbReference type="Proteomes" id="UP001595851">
    <property type="component" value="Unassembled WGS sequence"/>
</dbReference>
<reference evidence="8" key="1">
    <citation type="journal article" date="2019" name="Int. J. Syst. Evol. Microbiol.">
        <title>The Global Catalogue of Microorganisms (GCM) 10K type strain sequencing project: providing services to taxonomists for standard genome sequencing and annotation.</title>
        <authorList>
            <consortium name="The Broad Institute Genomics Platform"/>
            <consortium name="The Broad Institute Genome Sequencing Center for Infectious Disease"/>
            <person name="Wu L."/>
            <person name="Ma J."/>
        </authorList>
    </citation>
    <scope>NUCLEOTIDE SEQUENCE [LARGE SCALE GENOMIC DNA]</scope>
    <source>
        <strain evidence="8">TBRC 1276</strain>
    </source>
</reference>
<sequence>MALLNSGDRVNDTLVIDRLLGEGAFAEVHRVRHAYLGLQAMKLFKKVASLEETHLMLDEARLLSTLGHANIVRLFDANTVQTPEGLRGFFTMEYLPGGSLENLSKAYPHSVPTAIAVDVMEQIASGLAVAHEQDPPILHRDVSLANVLIGYDGSVMRVRVSDFGLAKRADPVTRTASAKGTIAFMAPEVLTNQGYSCASDVWSVGTIAYFLLTDHLPYGETGRYSSYSFARFNRRLLPPSRYNDDVDARLDEIVMSTLQLDPQERPTNARVLADALRRRRRPPAVSYRDRDRGRARHLADEALRLHRIPGELERAADLMEEAIDLWPPLGEQHQPKLLLWRKGVMM</sequence>
<gene>
    <name evidence="7" type="ORF">ACFOY2_22310</name>
</gene>
<comment type="caution">
    <text evidence="7">The sequence shown here is derived from an EMBL/GenBank/DDBJ whole genome shotgun (WGS) entry which is preliminary data.</text>
</comment>
<evidence type="ECO:0000259" key="6">
    <source>
        <dbReference type="PROSITE" id="PS50011"/>
    </source>
</evidence>
<name>A0ABV8GA67_9ACTN</name>
<proteinExistence type="predicted"/>
<dbReference type="PANTHER" id="PTHR43671:SF13">
    <property type="entry name" value="SERINE_THREONINE-PROTEIN KINASE NEK2"/>
    <property type="match status" value="1"/>
</dbReference>
<evidence type="ECO:0000313" key="7">
    <source>
        <dbReference type="EMBL" id="MFC4009979.1"/>
    </source>
</evidence>